<evidence type="ECO:0000313" key="1">
    <source>
        <dbReference type="EMBL" id="SJM29267.1"/>
    </source>
</evidence>
<dbReference type="EMBL" id="FUIG01000013">
    <property type="protein sequence ID" value="SJM29267.1"/>
    <property type="molecule type" value="Genomic_DNA"/>
</dbReference>
<protein>
    <submittedName>
        <fullName evidence="1">Uncharacterized protein</fullName>
    </submittedName>
</protein>
<accession>A0A2P9ADQ6</accession>
<sequence>MTDPTLALPLRHPILDVPSWLRRKQTVADANEHNSYNDLAFLLVRPRGFEPLFAP</sequence>
<organism evidence="1 2">
    <name type="scientific">Mesorhizobium delmotii</name>
    <dbReference type="NCBI Taxonomy" id="1631247"/>
    <lineage>
        <taxon>Bacteria</taxon>
        <taxon>Pseudomonadati</taxon>
        <taxon>Pseudomonadota</taxon>
        <taxon>Alphaproteobacteria</taxon>
        <taxon>Hyphomicrobiales</taxon>
        <taxon>Phyllobacteriaceae</taxon>
        <taxon>Mesorhizobium</taxon>
    </lineage>
</organism>
<keyword evidence="2" id="KW-1185">Reference proteome</keyword>
<dbReference type="Proteomes" id="UP000245698">
    <property type="component" value="Unassembled WGS sequence"/>
</dbReference>
<evidence type="ECO:0000313" key="2">
    <source>
        <dbReference type="Proteomes" id="UP000245698"/>
    </source>
</evidence>
<proteinExistence type="predicted"/>
<reference evidence="2" key="1">
    <citation type="submission" date="2016-12" db="EMBL/GenBank/DDBJ databases">
        <authorList>
            <person name="Brunel B."/>
        </authorList>
    </citation>
    <scope>NUCLEOTIDE SEQUENCE [LARGE SCALE GENOMIC DNA]</scope>
</reference>
<gene>
    <name evidence="1" type="ORF">BQ8482_111197</name>
</gene>
<dbReference type="AlphaFoldDB" id="A0A2P9ADQ6"/>
<name>A0A2P9ADQ6_9HYPH</name>